<evidence type="ECO:0000313" key="10">
    <source>
        <dbReference type="EMBL" id="AGW24825.1"/>
    </source>
</evidence>
<feature type="compositionally biased region" description="Polar residues" evidence="4">
    <location>
        <begin position="294"/>
        <end position="311"/>
    </location>
</feature>
<evidence type="ECO:0000313" key="14">
    <source>
        <dbReference type="Proteomes" id="UP000168285"/>
    </source>
</evidence>
<dbReference type="Proteomes" id="UP000112239">
    <property type="component" value="Segment"/>
</dbReference>
<dbReference type="GO" id="GO:0003697">
    <property type="term" value="F:single-stranded DNA binding"/>
    <property type="evidence" value="ECO:0007669"/>
    <property type="project" value="InterPro"/>
</dbReference>
<dbReference type="EMBL" id="KF487736">
    <property type="protein sequence ID" value="AGS78691.1"/>
    <property type="molecule type" value="Genomic_DNA"/>
</dbReference>
<dbReference type="Gene3D" id="1.10.150.560">
    <property type="match status" value="1"/>
</dbReference>
<accession>A2TIW2</accession>
<evidence type="ECO:0000313" key="13">
    <source>
        <dbReference type="Proteomes" id="UP000164963"/>
    </source>
</evidence>
<evidence type="ECO:0000313" key="12">
    <source>
        <dbReference type="Proteomes" id="UP000114267"/>
    </source>
</evidence>
<reference evidence="7" key="4">
    <citation type="submission" date="2009-07" db="EMBL/GenBank/DDBJ databases">
        <authorList>
            <person name="Li Y.F."/>
            <person name="Huang B."/>
        </authorList>
    </citation>
    <scope>NUCLEOTIDE SEQUENCE</scope>
    <source>
        <strain evidence="7">VAC</strain>
    </source>
</reference>
<dbReference type="InterPro" id="IPR043031">
    <property type="entry name" value="Viral_ssDBP_head"/>
</dbReference>
<dbReference type="GO" id="GO:0042025">
    <property type="term" value="C:host cell nucleus"/>
    <property type="evidence" value="ECO:0007669"/>
    <property type="project" value="InterPro"/>
</dbReference>
<dbReference type="KEGG" id="vg:80532492"/>
<keyword evidence="1" id="KW-1048">Host nucleus</keyword>
<evidence type="ECO:0000256" key="3">
    <source>
        <dbReference type="ARBA" id="ARBA00023125"/>
    </source>
</evidence>
<dbReference type="Pfam" id="PF00747">
    <property type="entry name" value="Viral_DNA_bp"/>
    <property type="match status" value="1"/>
</dbReference>
<protein>
    <submittedName>
        <fullName evidence="5 7">UL29</fullName>
    </submittedName>
    <submittedName>
        <fullName evidence="6">UL29-like</fullName>
    </submittedName>
</protein>
<evidence type="ECO:0000256" key="1">
    <source>
        <dbReference type="ARBA" id="ARBA00022562"/>
    </source>
</evidence>
<dbReference type="RefSeq" id="YP_003084392.1">
    <property type="nucleotide sequence ID" value="NC_013036.1"/>
</dbReference>
<dbReference type="OrthoDB" id="176at10239"/>
<dbReference type="SUPFAM" id="SSF118208">
    <property type="entry name" value="Viral ssDNA binding protein"/>
    <property type="match status" value="1"/>
</dbReference>
<evidence type="ECO:0000313" key="11">
    <source>
        <dbReference type="Proteomes" id="UP000112239"/>
    </source>
</evidence>
<dbReference type="EMBL" id="EF203709">
    <property type="protein sequence ID" value="ABM92129.1"/>
    <property type="molecule type" value="Genomic_DNA"/>
</dbReference>
<dbReference type="RefSeq" id="YP_010795346.1">
    <property type="nucleotide sequence ID" value="NC_075687.1"/>
</dbReference>
<sequence length="1194" mass="131251">MEGAGKTIQLKPGPIGYIYARDVKSLNVDIISMLSARSADSDVAILPLIRGLTVEPAFVSNVAAVGGSRTTGLGGNGITMKLVPTHYFPNVFVFHGGNCISPSSAAPNLTLACESARERFGFTSYTEQADATRETTGNDICTTIGVDPEKTIIYLVITAMFKELVYMCNTYLHYGGIERIDIDNTSVIKIPIYPIQLVMPDVNRLAPEPFNSKHRSIGEGFELPRAFYNTKLNRLLHGAVLGPLAVATRVRNIESVARGAAHLSMDEAHDGSVLPADITFTAYDQIVDKSYNKSGRGQRAQQSASKENQNNDGHERRLASVMSADLALTVDTLLSAAIHEDGATSIGEWPIMSIEDTKLKQEALGAYMARCAALVCAMVFSTNSALYMSEVYDAGSPDAGKDSGQPSFYRFYQIAAPYLASNPQTDRDGRIIPETRDRQVNSVNGTGQDFGIDHLAMACGFSPQLLARILYYLERADSGQLVHKQELDIIKYVTGSMTADISCQLCNRDTRAVCSHTTLHRLRHRMPRFGMPIRGPIGVFGVVTSAYSDVDPLGNFAPYSALKKGDGEMARAVMQDTYRATAEKIMTELESMGLFDKENPLASAGLEAIVTDQQSFQATFTNIRQLIEREAEQLMRNLIDVRDYKIREGLTESSHTLSLSVDPYAIGICPVLSFLSKRSMLAVVQDLALSQCAYVFNGQQVDAKNFRNQFQPVLRRRFFDLMNGGFVSTRQSTVTLADSTLTAPDPTKSQTDTNCGEFDGELVRVTTEVIREMKIKNRVLFFGSTSNMSEAAKSRVAGLSEAYQRPDRRVDVLGGALGFALKQLHGVLFPKGMPIGDVSPNAQWFWTMLQRNQMPGKLLGPKDTELIRFVKRFSDEYAAMNYINVASTCVGDLAQFMLSNIILKYCDHRNYYINSITAIMATCRRPRDPSAVLHWIERPLADGNDVEKAAAEVLETVATRPHVWTTAYSSNNLVRAALTSRPFVVLGISISKYQGMAGSSRVFQAANWSNLTGGKGVCPLMNFDRTRRFMLACPRVAYVTVQQGGFNANARERTLAEQVRAIMKEGGVTPQATIFIAALKALGQRVQCMDRQDWLSLTEDEYLSELLDSMNTRTAEREGGWSVDAGMELAKEIEATSSTNIADEGDAVFDFGACDGDNTLNMQAGIGQKRQCVDDLFDLPPCHEKKTALSVDML</sequence>
<dbReference type="InterPro" id="IPR035989">
    <property type="entry name" value="DBP_sf"/>
</dbReference>
<dbReference type="Proteomes" id="UP000164963">
    <property type="component" value="Genome"/>
</dbReference>
<name>A2TIW2_9ALPH</name>
<gene>
    <name evidence="5" type="primary">UL29</name>
    <name evidence="9" type="synonym">ORF31</name>
</gene>
<evidence type="ECO:0000313" key="8">
    <source>
        <dbReference type="EMBL" id="AEN80096.1"/>
    </source>
</evidence>
<dbReference type="Proteomes" id="UP000114267">
    <property type="component" value="Segment"/>
</dbReference>
<evidence type="ECO:0000313" key="7">
    <source>
        <dbReference type="EMBL" id="ACT83544.1"/>
    </source>
</evidence>
<reference evidence="10 12" key="7">
    <citation type="submission" date="2013-06" db="EMBL/GenBank/DDBJ databases">
        <authorList>
            <person name="Zou Z."/>
            <person name="Hu Y."/>
        </authorList>
    </citation>
    <scope>NUCLEOTIDE SEQUENCE [LARGE SCALE GENOMIC DNA]</scope>
    <source>
        <strain evidence="10">C-KCE</strain>
    </source>
</reference>
<reference evidence="8 14" key="5">
    <citation type="journal article" date="2011" name="Virus Res.">
        <title>Complete genome sequence of virulent duck enteritis virus (DEV) strain 2085 and comparison with genome sequences of virulent and attenuated DEV strains.</title>
        <authorList>
            <person name="Wang J."/>
            <person name="Hoper D."/>
            <person name="Beer M."/>
            <person name="Osterrieder N."/>
        </authorList>
    </citation>
    <scope>NUCLEOTIDE SEQUENCE [LARGE SCALE GENOMIC DNA]</scope>
    <source>
        <strain evidence="8">2085</strain>
    </source>
</reference>
<keyword evidence="2" id="KW-0235">DNA replication</keyword>
<reference evidence="6" key="2">
    <citation type="submission" date="2007-02" db="EMBL/GenBank/DDBJ databases">
        <title>Sequence analysis of a 41-kb segment of the duck enteritis virus genome.</title>
        <authorList>
            <person name="Li Y.F."/>
            <person name="Huang B."/>
        </authorList>
    </citation>
    <scope>NUCLEOTIDE SEQUENCE</scope>
    <source>
        <strain evidence="6">VAC</strain>
    </source>
</reference>
<feature type="region of interest" description="Disordered" evidence="4">
    <location>
        <begin position="294"/>
        <end position="316"/>
    </location>
</feature>
<dbReference type="GeneID" id="80532492"/>
<evidence type="ECO:0000256" key="4">
    <source>
        <dbReference type="SAM" id="MobiDB-lite"/>
    </source>
</evidence>
<dbReference type="InterPro" id="IPR000635">
    <property type="entry name" value="Viral_ssDNA-bd"/>
</dbReference>
<dbReference type="SMR" id="A2TIW2"/>
<dbReference type="EMBL" id="JF999965">
    <property type="protein sequence ID" value="AEN80096.1"/>
    <property type="molecule type" value="Genomic_DNA"/>
</dbReference>
<dbReference type="EMBL" id="KF263690">
    <property type="protein sequence ID" value="AGW24825.1"/>
    <property type="molecule type" value="Genomic_DNA"/>
</dbReference>
<keyword evidence="3" id="KW-0238">DNA-binding</keyword>
<evidence type="ECO:0000313" key="6">
    <source>
        <dbReference type="EMBL" id="ABO26216.1"/>
    </source>
</evidence>
<evidence type="ECO:0000256" key="2">
    <source>
        <dbReference type="ARBA" id="ARBA00022705"/>
    </source>
</evidence>
<dbReference type="KEGG" id="vg:8223357"/>
<proteinExistence type="inferred from homology"/>
<dbReference type="Gene3D" id="1.20.190.40">
    <property type="entry name" value="Viral ssDNA binding protein, head domain"/>
    <property type="match status" value="2"/>
</dbReference>
<reference evidence="9 11" key="6">
    <citation type="journal article" date="2013" name="Genome Announc.">
        <title>Complete genome sequence of an attenuated duck enteritis virus obtained by in vitro serial passage.</title>
        <authorList>
            <person name="Yang C."/>
            <person name="Li J."/>
            <person name="Li Q."/>
            <person name="Li H."/>
            <person name="Xia Y."/>
            <person name="Guo X."/>
            <person name="Yu K."/>
            <person name="Yang H."/>
        </authorList>
    </citation>
    <scope>NUCLEOTIDE SEQUENCE [LARGE SCALE GENOMIC DNA]</scope>
    <source>
        <strain evidence="9">K</strain>
    </source>
</reference>
<dbReference type="Proteomes" id="UP000168285">
    <property type="component" value="Segment"/>
</dbReference>
<reference evidence="7 13" key="3">
    <citation type="journal article" date="2009" name="Virology">
        <title>Molecular characterization of the genome of duck enteritis virus.</title>
        <authorList>
            <person name="Li Y."/>
            <person name="Huang B."/>
            <person name="Ma X."/>
            <person name="Wu J."/>
            <person name="Li F."/>
            <person name="Ai W."/>
            <person name="Song M."/>
            <person name="Yang H."/>
        </authorList>
    </citation>
    <scope>NUCLEOTIDE SEQUENCE [LARGE SCALE GENOMIC DNA]</scope>
    <source>
        <strain evidence="7">VAC</strain>
    </source>
</reference>
<organism evidence="5">
    <name type="scientific">anatid alphaherpesvirus 1</name>
    <dbReference type="NCBI Taxonomy" id="104388"/>
    <lineage>
        <taxon>Viruses</taxon>
        <taxon>Duplodnaviria</taxon>
        <taxon>Heunggongvirae</taxon>
        <taxon>Peploviricota</taxon>
        <taxon>Herviviricetes</taxon>
        <taxon>Herpesvirales</taxon>
        <taxon>Orthoherpesviridae</taxon>
        <taxon>Alphaherpesvirinae</taxon>
        <taxon>Mardivirus</taxon>
        <taxon>Mardivirus anatidalpha1</taxon>
    </lineage>
</organism>
<keyword evidence="14" id="KW-1185">Reference proteome</keyword>
<evidence type="ECO:0000313" key="5">
    <source>
        <dbReference type="EMBL" id="ABM92129.1"/>
    </source>
</evidence>
<evidence type="ECO:0000313" key="9">
    <source>
        <dbReference type="EMBL" id="AGS78691.1"/>
    </source>
</evidence>
<reference evidence="5" key="1">
    <citation type="journal article" date="2007" name="Gene">
        <title>Molecular characterization of the herpes simplex virus 1 (HSV-1) homologues, UL25 to UL30, in duck enteritis virus (DEV).</title>
        <authorList>
            <person name="Liu S."/>
            <person name="Chen S."/>
            <person name="Li H."/>
            <person name="Kong X."/>
        </authorList>
    </citation>
    <scope>NUCLEOTIDE SEQUENCE</scope>
</reference>
<dbReference type="EMBL" id="EU082088">
    <property type="protein sequence ID" value="ACT83544.1"/>
    <property type="molecule type" value="Genomic_DNA"/>
</dbReference>
<dbReference type="GO" id="GO:0006260">
    <property type="term" value="P:DNA replication"/>
    <property type="evidence" value="ECO:0007669"/>
    <property type="project" value="UniProtKB-KW"/>
</dbReference>
<dbReference type="GeneID" id="8223357"/>
<dbReference type="EMBL" id="EF417996">
    <property type="protein sequence ID" value="ABO26216.1"/>
    <property type="molecule type" value="Genomic_DNA"/>
</dbReference>
<dbReference type="HAMAP" id="MF_04007">
    <property type="entry name" value="HSV_DNBI"/>
    <property type="match status" value="1"/>
</dbReference>